<dbReference type="Gene3D" id="2.30.30.140">
    <property type="match status" value="1"/>
</dbReference>
<dbReference type="EMBL" id="HBUF01016561">
    <property type="protein sequence ID" value="CAG6609891.1"/>
    <property type="molecule type" value="Transcribed_RNA"/>
</dbReference>
<proteinExistence type="inferred from homology"/>
<accession>A0A8D8PPY2</accession>
<evidence type="ECO:0000256" key="1">
    <source>
        <dbReference type="ARBA" id="ARBA00004123"/>
    </source>
</evidence>
<name>A0A8D8PPY2_9HEMI</name>
<dbReference type="InterPro" id="IPR036218">
    <property type="entry name" value="HIVI-bd_sf"/>
</dbReference>
<comment type="similarity">
    <text evidence="2">Belongs to the HDGF family.</text>
</comment>
<dbReference type="Gene3D" id="1.20.930.10">
    <property type="entry name" value="Conserved domain common to transcription factors TFIIS, elongin A, CRSP70"/>
    <property type="match status" value="1"/>
</dbReference>
<evidence type="ECO:0000313" key="7">
    <source>
        <dbReference type="EMBL" id="CAG6609891.1"/>
    </source>
</evidence>
<dbReference type="InterPro" id="IPR000313">
    <property type="entry name" value="PWWP_dom"/>
</dbReference>
<dbReference type="SUPFAM" id="SSF140576">
    <property type="entry name" value="HIV integrase-binding domain"/>
    <property type="match status" value="1"/>
</dbReference>
<organism evidence="7">
    <name type="scientific">Cacopsylla melanoneura</name>
    <dbReference type="NCBI Taxonomy" id="428564"/>
    <lineage>
        <taxon>Eukaryota</taxon>
        <taxon>Metazoa</taxon>
        <taxon>Ecdysozoa</taxon>
        <taxon>Arthropoda</taxon>
        <taxon>Hexapoda</taxon>
        <taxon>Insecta</taxon>
        <taxon>Pterygota</taxon>
        <taxon>Neoptera</taxon>
        <taxon>Paraneoptera</taxon>
        <taxon>Hemiptera</taxon>
        <taxon>Sternorrhyncha</taxon>
        <taxon>Psylloidea</taxon>
        <taxon>Psyllidae</taxon>
        <taxon>Psyllinae</taxon>
        <taxon>Cacopsylla</taxon>
    </lineage>
</organism>
<feature type="region of interest" description="Disordered" evidence="4">
    <location>
        <begin position="1"/>
        <end position="20"/>
    </location>
</feature>
<feature type="domain" description="Lens epithelium-derived growth factor integrase-binding" evidence="6">
    <location>
        <begin position="349"/>
        <end position="455"/>
    </location>
</feature>
<dbReference type="InterPro" id="IPR021567">
    <property type="entry name" value="LEDGF_IBD"/>
</dbReference>
<feature type="compositionally biased region" description="Basic residues" evidence="4">
    <location>
        <begin position="164"/>
        <end position="178"/>
    </location>
</feature>
<feature type="domain" description="PWWP" evidence="5">
    <location>
        <begin position="25"/>
        <end position="105"/>
    </location>
</feature>
<dbReference type="InterPro" id="IPR035441">
    <property type="entry name" value="TFIIS/LEDGF_dom_sf"/>
</dbReference>
<dbReference type="SUPFAM" id="SSF63748">
    <property type="entry name" value="Tudor/PWWP/MBT"/>
    <property type="match status" value="1"/>
</dbReference>
<evidence type="ECO:0008006" key="8">
    <source>
        <dbReference type="Google" id="ProtNLM"/>
    </source>
</evidence>
<evidence type="ECO:0000256" key="3">
    <source>
        <dbReference type="ARBA" id="ARBA00023054"/>
    </source>
</evidence>
<comment type="subcellular location">
    <subcellularLocation>
        <location evidence="1">Nucleus</location>
    </subcellularLocation>
</comment>
<reference evidence="7" key="1">
    <citation type="submission" date="2021-05" db="EMBL/GenBank/DDBJ databases">
        <authorList>
            <person name="Alioto T."/>
            <person name="Alioto T."/>
            <person name="Gomez Garrido J."/>
        </authorList>
    </citation>
    <scope>NUCLEOTIDE SEQUENCE</scope>
</reference>
<evidence type="ECO:0000256" key="4">
    <source>
        <dbReference type="SAM" id="MobiDB-lite"/>
    </source>
</evidence>
<dbReference type="Pfam" id="PF00855">
    <property type="entry name" value="PWWP"/>
    <property type="match status" value="1"/>
</dbReference>
<evidence type="ECO:0000256" key="2">
    <source>
        <dbReference type="ARBA" id="ARBA00005309"/>
    </source>
</evidence>
<sequence length="466" mass="52383">MPPKKKPTSIKSSPPPQQTQFHISDKVFAQSKDFPIWPAKVIKLHPKSKSPGAKVKVYFYGRRETGDVTLSDLYDYKSSKSHFAQDPPTSKVLSKLFKLALEEIEMDDGQEMGGIEHAMTGQKKRGRKKKYPESGDEGIGVLTEEEDDHTMSAYETADEQVHPVPKKRGRKPKKKPGKRAANSEPKDSSYSQDEDSIHDHTHQDPQSLAASPSSHMSLEPPDTTLNQNLSPMRGHEEGMDKLSATAPLANTEGARTPRYDNEINKLPLLEDGMIPLDHMDKLPAYLLPKDMMATQSKVQEFENLKRSIEKGGALPVEYDTPYSSSGISGLSQPQSEIMNQIKYNNLRIECKMMALEKIIKESLMLDRLNFPRAMARIDAMMALDMTPHMLIRNPELIDTFQRLQRFSVHPSINNIAVGYDLTLASIQAALIRFKAERVMEKIESLFEITPGQTFLEVYCAAKLGQT</sequence>
<dbReference type="AlphaFoldDB" id="A0A8D8PPY2"/>
<evidence type="ECO:0000259" key="6">
    <source>
        <dbReference type="Pfam" id="PF11467"/>
    </source>
</evidence>
<evidence type="ECO:0000259" key="5">
    <source>
        <dbReference type="Pfam" id="PF00855"/>
    </source>
</evidence>
<dbReference type="GO" id="GO:0005634">
    <property type="term" value="C:nucleus"/>
    <property type="evidence" value="ECO:0007669"/>
    <property type="project" value="UniProtKB-SubCell"/>
</dbReference>
<protein>
    <recommendedName>
        <fullName evidence="8">PWWP domain-containing protein</fullName>
    </recommendedName>
</protein>
<feature type="region of interest" description="Disordered" evidence="4">
    <location>
        <begin position="108"/>
        <end position="237"/>
    </location>
</feature>
<feature type="compositionally biased region" description="Polar residues" evidence="4">
    <location>
        <begin position="204"/>
        <end position="216"/>
    </location>
</feature>
<dbReference type="Pfam" id="PF11467">
    <property type="entry name" value="LEDGF"/>
    <property type="match status" value="1"/>
</dbReference>
<keyword evidence="3" id="KW-0175">Coiled coil</keyword>